<keyword evidence="1" id="KW-1133">Transmembrane helix</keyword>
<evidence type="ECO:0000313" key="3">
    <source>
        <dbReference type="Proteomes" id="UP001607302"/>
    </source>
</evidence>
<reference evidence="2 3" key="1">
    <citation type="journal article" date="2024" name="Ann. Entomol. Soc. Am.">
        <title>Genomic analyses of the southern and eastern yellowjacket wasps (Hymenoptera: Vespidae) reveal evolutionary signatures of social life.</title>
        <authorList>
            <person name="Catto M.A."/>
            <person name="Caine P.B."/>
            <person name="Orr S.E."/>
            <person name="Hunt B.G."/>
            <person name="Goodisman M.A.D."/>
        </authorList>
    </citation>
    <scope>NUCLEOTIDE SEQUENCE [LARGE SCALE GENOMIC DNA]</scope>
    <source>
        <strain evidence="2">233</strain>
        <tissue evidence="2">Head and thorax</tissue>
    </source>
</reference>
<dbReference type="EMBL" id="JAUDFV010000164">
    <property type="protein sequence ID" value="KAL2712845.1"/>
    <property type="molecule type" value="Genomic_DNA"/>
</dbReference>
<evidence type="ECO:0000313" key="2">
    <source>
        <dbReference type="EMBL" id="KAL2712845.1"/>
    </source>
</evidence>
<accession>A0ABD1ZWV7</accession>
<keyword evidence="1" id="KW-0812">Transmembrane</keyword>
<organism evidence="2 3">
    <name type="scientific">Vespula squamosa</name>
    <name type="common">Southern yellow jacket</name>
    <name type="synonym">Wasp</name>
    <dbReference type="NCBI Taxonomy" id="30214"/>
    <lineage>
        <taxon>Eukaryota</taxon>
        <taxon>Metazoa</taxon>
        <taxon>Ecdysozoa</taxon>
        <taxon>Arthropoda</taxon>
        <taxon>Hexapoda</taxon>
        <taxon>Insecta</taxon>
        <taxon>Pterygota</taxon>
        <taxon>Neoptera</taxon>
        <taxon>Endopterygota</taxon>
        <taxon>Hymenoptera</taxon>
        <taxon>Apocrita</taxon>
        <taxon>Aculeata</taxon>
        <taxon>Vespoidea</taxon>
        <taxon>Vespidae</taxon>
        <taxon>Vespinae</taxon>
        <taxon>Vespula</taxon>
    </lineage>
</organism>
<feature type="transmembrane region" description="Helical" evidence="1">
    <location>
        <begin position="143"/>
        <end position="163"/>
    </location>
</feature>
<keyword evidence="1" id="KW-0472">Membrane</keyword>
<dbReference type="Proteomes" id="UP001607302">
    <property type="component" value="Unassembled WGS sequence"/>
</dbReference>
<dbReference type="AlphaFoldDB" id="A0ABD1ZWV7"/>
<name>A0ABD1ZWV7_VESSQ</name>
<proteinExistence type="predicted"/>
<evidence type="ECO:0000256" key="1">
    <source>
        <dbReference type="SAM" id="Phobius"/>
    </source>
</evidence>
<gene>
    <name evidence="2" type="ORF">V1478_017436</name>
</gene>
<comment type="caution">
    <text evidence="2">The sequence shown here is derived from an EMBL/GenBank/DDBJ whole genome shotgun (WGS) entry which is preliminary data.</text>
</comment>
<keyword evidence="3" id="KW-1185">Reference proteome</keyword>
<sequence length="196" mass="23484">MVFYSKFSKAAHRCLENSSDRRNVELTIVISQRFLKIPHYLFHNERTRLEIKNRKKRKKLTLKNPKFLKKITRIDETILLNSKNVKKNERKKIKKKINNNGTGVWLLSGKMDVECMIFINIPYINRYRVKSFMRNKIKIKINIYGLPMLFLRVRSAILLMYLLQKFLNKKIKKTGKGDRARAGREDLPHTFMYTYT</sequence>
<protein>
    <submittedName>
        <fullName evidence="2">Uncharacterized protein</fullName>
    </submittedName>
</protein>